<dbReference type="EMBL" id="CP060811">
    <property type="protein sequence ID" value="QQN89426.1"/>
    <property type="molecule type" value="Genomic_DNA"/>
</dbReference>
<dbReference type="AlphaFoldDB" id="A0A7T8AQP6"/>
<dbReference type="RefSeq" id="WP_180018049.1">
    <property type="nucleotide sequence ID" value="NZ_CP060811.1"/>
</dbReference>
<gene>
    <name evidence="1" type="ORF">IAQ69_07190</name>
</gene>
<sequence length="128" mass="13753">MSQVLTGTIENKQLVVGDGVRTENAKVKTATAYKRGDLLNVDANNVADHPVVTEGVVGEWNAIAVSDFNAEQSTYHAANNLEMPIYVQGPFDIAVVTVNGTPLTTAQYDAVRAQALKNKIELRKVVGN</sequence>
<evidence type="ECO:0000313" key="2">
    <source>
        <dbReference type="Proteomes" id="UP000596079"/>
    </source>
</evidence>
<evidence type="ECO:0000313" key="1">
    <source>
        <dbReference type="EMBL" id="QQN89426.1"/>
    </source>
</evidence>
<accession>A0A7T8AQP6</accession>
<organism evidence="1 2">
    <name type="scientific">Acinetobacter variabilis</name>
    <dbReference type="NCBI Taxonomy" id="70346"/>
    <lineage>
        <taxon>Bacteria</taxon>
        <taxon>Pseudomonadati</taxon>
        <taxon>Pseudomonadota</taxon>
        <taxon>Gammaproteobacteria</taxon>
        <taxon>Moraxellales</taxon>
        <taxon>Moraxellaceae</taxon>
        <taxon>Acinetobacter</taxon>
    </lineage>
</organism>
<reference evidence="1 2" key="1">
    <citation type="submission" date="2020-08" db="EMBL/GenBank/DDBJ databases">
        <title>Emergence of ISAba1-mediated novel tet(X) in Acinetobacter variabilis from a chicken farm.</title>
        <authorList>
            <person name="Peng K."/>
            <person name="Li R."/>
        </authorList>
    </citation>
    <scope>NUCLEOTIDE SEQUENCE [LARGE SCALE GENOMIC DNA]</scope>
    <source>
        <strain evidence="1 2">XM9F202-2</strain>
    </source>
</reference>
<dbReference type="GeneID" id="89666098"/>
<protein>
    <recommendedName>
        <fullName evidence="3">Head decoration protein</fullName>
    </recommendedName>
</protein>
<dbReference type="Proteomes" id="UP000596079">
    <property type="component" value="Chromosome"/>
</dbReference>
<evidence type="ECO:0008006" key="3">
    <source>
        <dbReference type="Google" id="ProtNLM"/>
    </source>
</evidence>
<name>A0A7T8AQP6_9GAMM</name>
<proteinExistence type="predicted"/>